<dbReference type="AlphaFoldDB" id="A0A2T6ZEB2"/>
<accession>A0A2T6ZEB2</accession>
<dbReference type="OrthoDB" id="5405293at2759"/>
<protein>
    <submittedName>
        <fullName evidence="2">Uncharacterized protein</fullName>
    </submittedName>
</protein>
<evidence type="ECO:0000256" key="1">
    <source>
        <dbReference type="SAM" id="Coils"/>
    </source>
</evidence>
<reference evidence="2 3" key="1">
    <citation type="submission" date="2017-04" db="EMBL/GenBank/DDBJ databases">
        <title>Draft genome sequence of Tuber borchii Vittad., a whitish edible truffle.</title>
        <authorList>
            <consortium name="DOE Joint Genome Institute"/>
            <person name="Murat C."/>
            <person name="Kuo A."/>
            <person name="Barry K.W."/>
            <person name="Clum A."/>
            <person name="Dockter R.B."/>
            <person name="Fauchery L."/>
            <person name="Iotti M."/>
            <person name="Kohler A."/>
            <person name="Labutti K."/>
            <person name="Lindquist E.A."/>
            <person name="Lipzen A."/>
            <person name="Ohm R.A."/>
            <person name="Wang M."/>
            <person name="Grigoriev I.V."/>
            <person name="Zambonelli A."/>
            <person name="Martin F.M."/>
        </authorList>
    </citation>
    <scope>NUCLEOTIDE SEQUENCE [LARGE SCALE GENOMIC DNA]</scope>
    <source>
        <strain evidence="2 3">Tbo3840</strain>
    </source>
</reference>
<evidence type="ECO:0000313" key="3">
    <source>
        <dbReference type="Proteomes" id="UP000244722"/>
    </source>
</evidence>
<dbReference type="EMBL" id="NESQ01000340">
    <property type="protein sequence ID" value="PUU73838.1"/>
    <property type="molecule type" value="Genomic_DNA"/>
</dbReference>
<gene>
    <name evidence="2" type="ORF">B9Z19DRAFT_1134327</name>
</gene>
<organism evidence="2 3">
    <name type="scientific">Tuber borchii</name>
    <name type="common">White truffle</name>
    <dbReference type="NCBI Taxonomy" id="42251"/>
    <lineage>
        <taxon>Eukaryota</taxon>
        <taxon>Fungi</taxon>
        <taxon>Dikarya</taxon>
        <taxon>Ascomycota</taxon>
        <taxon>Pezizomycotina</taxon>
        <taxon>Pezizomycetes</taxon>
        <taxon>Pezizales</taxon>
        <taxon>Tuberaceae</taxon>
        <taxon>Tuber</taxon>
    </lineage>
</organism>
<dbReference type="Proteomes" id="UP000244722">
    <property type="component" value="Unassembled WGS sequence"/>
</dbReference>
<keyword evidence="1" id="KW-0175">Coiled coil</keyword>
<sequence length="226" mass="25833">MADESLRLLTWRELTPSQRWPWLATPLRLLEKIPGFNIVVLLIAGKMKHSQQEEEDLDNEQRELMHHIEAIEQNIREIQQQLLDHLPSLAVSYPQHSPGTWHQFQQIIMLLHDIQGHGAGNASGTRPALSPEDRKQFQEENLLHDKNNLARLINSKVTVSTMPLEPLYGADGKPIPNFPETGADIKKLKGRAINNLLLALGLSIDGALEDRRKRFMKYIGFTMLLY</sequence>
<feature type="coiled-coil region" evidence="1">
    <location>
        <begin position="50"/>
        <end position="81"/>
    </location>
</feature>
<proteinExistence type="predicted"/>
<name>A0A2T6ZEB2_TUBBO</name>
<dbReference type="STRING" id="42251.A0A2T6ZEB2"/>
<keyword evidence="3" id="KW-1185">Reference proteome</keyword>
<evidence type="ECO:0000313" key="2">
    <source>
        <dbReference type="EMBL" id="PUU73838.1"/>
    </source>
</evidence>
<comment type="caution">
    <text evidence="2">The sequence shown here is derived from an EMBL/GenBank/DDBJ whole genome shotgun (WGS) entry which is preliminary data.</text>
</comment>